<evidence type="ECO:0000313" key="3">
    <source>
        <dbReference type="Proteomes" id="UP000325440"/>
    </source>
</evidence>
<accession>A0A5E4MG06</accession>
<dbReference type="AlphaFoldDB" id="A0A5E4MG06"/>
<dbReference type="InterPro" id="IPR025476">
    <property type="entry name" value="Helitron_helicase-like"/>
</dbReference>
<proteinExistence type="predicted"/>
<dbReference type="GO" id="GO:0004386">
    <property type="term" value="F:helicase activity"/>
    <property type="evidence" value="ECO:0007669"/>
    <property type="project" value="UniProtKB-KW"/>
</dbReference>
<keyword evidence="2" id="KW-0067">ATP-binding</keyword>
<dbReference type="EMBL" id="CABPRJ010000514">
    <property type="protein sequence ID" value="VVC30387.1"/>
    <property type="molecule type" value="Genomic_DNA"/>
</dbReference>
<evidence type="ECO:0000259" key="1">
    <source>
        <dbReference type="Pfam" id="PF14214"/>
    </source>
</evidence>
<feature type="domain" description="Helitron helicase-like" evidence="1">
    <location>
        <begin position="3"/>
        <end position="66"/>
    </location>
</feature>
<protein>
    <submittedName>
        <fullName evidence="2">Helitron helicase-like domain</fullName>
    </submittedName>
</protein>
<dbReference type="Proteomes" id="UP000325440">
    <property type="component" value="Unassembled WGS sequence"/>
</dbReference>
<dbReference type="PANTHER" id="PTHR45786:SF74">
    <property type="entry name" value="ATP-DEPENDENT DNA HELICASE"/>
    <property type="match status" value="1"/>
</dbReference>
<dbReference type="Pfam" id="PF14214">
    <property type="entry name" value="Helitron_like_N"/>
    <property type="match status" value="1"/>
</dbReference>
<evidence type="ECO:0000313" key="2">
    <source>
        <dbReference type="EMBL" id="VVC30387.1"/>
    </source>
</evidence>
<keyword evidence="2" id="KW-0547">Nucleotide-binding</keyword>
<dbReference type="OrthoDB" id="6624634at2759"/>
<sequence length="86" mass="10251">MNFYAYRLMIRANEDNNILRCSQLFHQNIVDMYAKIKSERLRYIRYNQAKLRAEEYIHLRDAIVGNVDGITNMVAHVICKNIFKTP</sequence>
<keyword evidence="3" id="KW-1185">Reference proteome</keyword>
<gene>
    <name evidence="2" type="ORF">CINCED_3A014546</name>
</gene>
<keyword evidence="2" id="KW-0378">Hydrolase</keyword>
<reference evidence="2 3" key="1">
    <citation type="submission" date="2019-08" db="EMBL/GenBank/DDBJ databases">
        <authorList>
            <person name="Alioto T."/>
            <person name="Alioto T."/>
            <person name="Gomez Garrido J."/>
        </authorList>
    </citation>
    <scope>NUCLEOTIDE SEQUENCE [LARGE SCALE GENOMIC DNA]</scope>
</reference>
<organism evidence="2 3">
    <name type="scientific">Cinara cedri</name>
    <dbReference type="NCBI Taxonomy" id="506608"/>
    <lineage>
        <taxon>Eukaryota</taxon>
        <taxon>Metazoa</taxon>
        <taxon>Ecdysozoa</taxon>
        <taxon>Arthropoda</taxon>
        <taxon>Hexapoda</taxon>
        <taxon>Insecta</taxon>
        <taxon>Pterygota</taxon>
        <taxon>Neoptera</taxon>
        <taxon>Paraneoptera</taxon>
        <taxon>Hemiptera</taxon>
        <taxon>Sternorrhyncha</taxon>
        <taxon>Aphidomorpha</taxon>
        <taxon>Aphidoidea</taxon>
        <taxon>Aphididae</taxon>
        <taxon>Lachninae</taxon>
        <taxon>Cinara</taxon>
    </lineage>
</organism>
<name>A0A5E4MG06_9HEMI</name>
<keyword evidence="2" id="KW-0347">Helicase</keyword>
<dbReference type="PANTHER" id="PTHR45786">
    <property type="entry name" value="DNA BINDING PROTEIN-LIKE"/>
    <property type="match status" value="1"/>
</dbReference>